<reference evidence="2" key="1">
    <citation type="submission" date="2014-08" db="EMBL/GenBank/DDBJ databases">
        <authorList>
            <person name="Sharma Rahul"/>
            <person name="Thines Marco"/>
        </authorList>
    </citation>
    <scope>NUCLEOTIDE SEQUENCE</scope>
</reference>
<feature type="compositionally biased region" description="Low complexity" evidence="1">
    <location>
        <begin position="294"/>
        <end position="304"/>
    </location>
</feature>
<name>A0A0F7SEP8_PHARH</name>
<evidence type="ECO:0000313" key="2">
    <source>
        <dbReference type="EMBL" id="CDZ96941.1"/>
    </source>
</evidence>
<dbReference type="EMBL" id="LN483167">
    <property type="protein sequence ID" value="CDZ96941.1"/>
    <property type="molecule type" value="Genomic_DNA"/>
</dbReference>
<proteinExistence type="predicted"/>
<sequence>MSKTGRTFSSASSERPHFQHPALQALQDEGADDEGASQYSLFSSTSGDLVSHNGSHLGRQRESGSGTPSEVPASGARRFSTTHSTHPPVLAPASYSATQSSIRNSTARLADFAARPLHSTSASDYRIDSTPSSPANHSMFASTRHYSDTQATGVDRSSDVNKDLAQLGLSQKHQPGTSPGGTGPSGLALMLQSNSPPASGLDDTTSPGMAIQIDPPREEDEADEREDDWSPSTSVTPKASKMTVLPEPKSSSYRKGSALSALVERDQETSRGSRLAPSDIVEEDSDISNTTEASSSGKKLSTSSVAAGNQGGNERTHLLARHDEHAQDSSNGLTETDPESFGKNRESGLVGWWREMSTGWEKPTGKTLVENCVVAPTKALPAVMLGLLLNLLDGVSYDESSFSSHILSFDLTRLS</sequence>
<feature type="region of interest" description="Disordered" evidence="1">
    <location>
        <begin position="115"/>
        <end position="311"/>
    </location>
</feature>
<dbReference type="AlphaFoldDB" id="A0A0F7SEP8"/>
<organism evidence="2">
    <name type="scientific">Phaffia rhodozyma</name>
    <name type="common">Yeast</name>
    <name type="synonym">Xanthophyllomyces dendrorhous</name>
    <dbReference type="NCBI Taxonomy" id="264483"/>
    <lineage>
        <taxon>Eukaryota</taxon>
        <taxon>Fungi</taxon>
        <taxon>Dikarya</taxon>
        <taxon>Basidiomycota</taxon>
        <taxon>Agaricomycotina</taxon>
        <taxon>Tremellomycetes</taxon>
        <taxon>Cystofilobasidiales</taxon>
        <taxon>Mrakiaceae</taxon>
        <taxon>Phaffia</taxon>
    </lineage>
</organism>
<feature type="region of interest" description="Disordered" evidence="1">
    <location>
        <begin position="1"/>
        <end position="103"/>
    </location>
</feature>
<feature type="compositionally biased region" description="Polar residues" evidence="1">
    <location>
        <begin position="37"/>
        <end position="54"/>
    </location>
</feature>
<accession>A0A0F7SEP8</accession>
<feature type="region of interest" description="Disordered" evidence="1">
    <location>
        <begin position="323"/>
        <end position="345"/>
    </location>
</feature>
<feature type="compositionally biased region" description="Polar residues" evidence="1">
    <location>
        <begin position="1"/>
        <end position="13"/>
    </location>
</feature>
<feature type="compositionally biased region" description="Polar residues" evidence="1">
    <location>
        <begin position="118"/>
        <end position="141"/>
    </location>
</feature>
<evidence type="ECO:0000256" key="1">
    <source>
        <dbReference type="SAM" id="MobiDB-lite"/>
    </source>
</evidence>
<protein>
    <submittedName>
        <fullName evidence="2">Uncharacterized protein</fullName>
    </submittedName>
</protein>
<feature type="compositionally biased region" description="Polar residues" evidence="1">
    <location>
        <begin position="191"/>
        <end position="207"/>
    </location>
</feature>
<feature type="compositionally biased region" description="Acidic residues" evidence="1">
    <location>
        <begin position="217"/>
        <end position="229"/>
    </location>
</feature>